<feature type="signal peptide" evidence="1">
    <location>
        <begin position="1"/>
        <end position="21"/>
    </location>
</feature>
<feature type="chain" id="PRO_5043808545" description="TonB C-terminal domain-containing protein" evidence="1">
    <location>
        <begin position="22"/>
        <end position="118"/>
    </location>
</feature>
<dbReference type="Proteomes" id="UP001409585">
    <property type="component" value="Unassembled WGS sequence"/>
</dbReference>
<name>A0AAV3U319_9ALTE</name>
<protein>
    <recommendedName>
        <fullName evidence="4">TonB C-terminal domain-containing protein</fullName>
    </recommendedName>
</protein>
<dbReference type="NCBIfam" id="NF033768">
    <property type="entry name" value="myxo_SS_tail"/>
    <property type="match status" value="1"/>
</dbReference>
<dbReference type="EMBL" id="BAABLX010000018">
    <property type="protein sequence ID" value="GAA4943666.1"/>
    <property type="molecule type" value="Genomic_DNA"/>
</dbReference>
<dbReference type="AlphaFoldDB" id="A0AAV3U319"/>
<evidence type="ECO:0000313" key="2">
    <source>
        <dbReference type="EMBL" id="GAA4943666.1"/>
    </source>
</evidence>
<evidence type="ECO:0008006" key="4">
    <source>
        <dbReference type="Google" id="ProtNLM"/>
    </source>
</evidence>
<organism evidence="2 3">
    <name type="scientific">Halioxenophilus aromaticivorans</name>
    <dbReference type="NCBI Taxonomy" id="1306992"/>
    <lineage>
        <taxon>Bacteria</taxon>
        <taxon>Pseudomonadati</taxon>
        <taxon>Pseudomonadota</taxon>
        <taxon>Gammaproteobacteria</taxon>
        <taxon>Alteromonadales</taxon>
        <taxon>Alteromonadaceae</taxon>
        <taxon>Halioxenophilus</taxon>
    </lineage>
</organism>
<dbReference type="RefSeq" id="WP_345421944.1">
    <property type="nucleotide sequence ID" value="NZ_AP031496.1"/>
</dbReference>
<reference evidence="3" key="1">
    <citation type="journal article" date="2019" name="Int. J. Syst. Evol. Microbiol.">
        <title>The Global Catalogue of Microorganisms (GCM) 10K type strain sequencing project: providing services to taxonomists for standard genome sequencing and annotation.</title>
        <authorList>
            <consortium name="The Broad Institute Genomics Platform"/>
            <consortium name="The Broad Institute Genome Sequencing Center for Infectious Disease"/>
            <person name="Wu L."/>
            <person name="Ma J."/>
        </authorList>
    </citation>
    <scope>NUCLEOTIDE SEQUENCE [LARGE SCALE GENOMIC DNA]</scope>
    <source>
        <strain evidence="3">JCM 19134</strain>
    </source>
</reference>
<sequence>MKSLLKIVLLLAAFNCTNVTAESTVEKEFKSVASSLKGKIFMLYNKALKADPNISGKTIFEIKINDQGKVESCKPVKSQYKNASLETGICDAFKSKSFASLSVLPYSAMHEISLYSTN</sequence>
<evidence type="ECO:0000313" key="3">
    <source>
        <dbReference type="Proteomes" id="UP001409585"/>
    </source>
</evidence>
<proteinExistence type="predicted"/>
<comment type="caution">
    <text evidence="2">The sequence shown here is derived from an EMBL/GenBank/DDBJ whole genome shotgun (WGS) entry which is preliminary data.</text>
</comment>
<dbReference type="InterPro" id="IPR049806">
    <property type="entry name" value="MasK-like_C"/>
</dbReference>
<accession>A0AAV3U319</accession>
<evidence type="ECO:0000256" key="1">
    <source>
        <dbReference type="SAM" id="SignalP"/>
    </source>
</evidence>
<keyword evidence="3" id="KW-1185">Reference proteome</keyword>
<keyword evidence="1" id="KW-0732">Signal</keyword>
<gene>
    <name evidence="2" type="ORF">GCM10025791_23130</name>
</gene>